<dbReference type="InterPro" id="IPR025944">
    <property type="entry name" value="Sigma_54_int_dom_CS"/>
</dbReference>
<dbReference type="GO" id="GO:0006355">
    <property type="term" value="P:regulation of DNA-templated transcription"/>
    <property type="evidence" value="ECO:0007669"/>
    <property type="project" value="InterPro"/>
</dbReference>
<evidence type="ECO:0000259" key="7">
    <source>
        <dbReference type="PROSITE" id="PS50045"/>
    </source>
</evidence>
<dbReference type="SMART" id="SM00382">
    <property type="entry name" value="AAA"/>
    <property type="match status" value="1"/>
</dbReference>
<evidence type="ECO:0000313" key="8">
    <source>
        <dbReference type="EMBL" id="MBA0309985.1"/>
    </source>
</evidence>
<protein>
    <submittedName>
        <fullName evidence="8">Sigma-54-dependent Fis family transcriptional regulator</fullName>
    </submittedName>
</protein>
<evidence type="ECO:0000256" key="3">
    <source>
        <dbReference type="ARBA" id="ARBA00023015"/>
    </source>
</evidence>
<reference evidence="8" key="1">
    <citation type="submission" date="2018-09" db="EMBL/GenBank/DDBJ databases">
        <authorList>
            <person name="Groschel M."/>
            <person name="Kohl T."/>
            <person name="Conchillo-Sole O."/>
            <person name="Mamat U."/>
            <person name="Yero D."/>
            <person name="Niemann S."/>
            <person name="Daura X."/>
            <person name="Gibert I."/>
        </authorList>
    </citation>
    <scope>NUCLEOTIDE SEQUENCE</scope>
    <source>
        <strain evidence="8">OG156</strain>
    </source>
</reference>
<dbReference type="GO" id="GO:0003677">
    <property type="term" value="F:DNA binding"/>
    <property type="evidence" value="ECO:0007669"/>
    <property type="project" value="UniProtKB-KW"/>
</dbReference>
<dbReference type="Proteomes" id="UP000822271">
    <property type="component" value="Unassembled WGS sequence"/>
</dbReference>
<dbReference type="EMBL" id="RAUE01000004">
    <property type="protein sequence ID" value="MBA0309985.1"/>
    <property type="molecule type" value="Genomic_DNA"/>
</dbReference>
<evidence type="ECO:0000313" key="9">
    <source>
        <dbReference type="Proteomes" id="UP000822271"/>
    </source>
</evidence>
<dbReference type="AlphaFoldDB" id="A0AAW3RZ04"/>
<dbReference type="InterPro" id="IPR003593">
    <property type="entry name" value="AAA+_ATPase"/>
</dbReference>
<keyword evidence="5" id="KW-0804">Transcription</keyword>
<evidence type="ECO:0000256" key="1">
    <source>
        <dbReference type="ARBA" id="ARBA00022741"/>
    </source>
</evidence>
<name>A0AAW3RZ04_STEMA</name>
<comment type="caution">
    <text evidence="8">The sequence shown here is derived from an EMBL/GenBank/DDBJ whole genome shotgun (WGS) entry which is preliminary data.</text>
</comment>
<dbReference type="FunFam" id="3.40.50.300:FF:000006">
    <property type="entry name" value="DNA-binding transcriptional regulator NtrC"/>
    <property type="match status" value="1"/>
</dbReference>
<dbReference type="InterPro" id="IPR027417">
    <property type="entry name" value="P-loop_NTPase"/>
</dbReference>
<keyword evidence="3" id="KW-0805">Transcription regulation</keyword>
<proteinExistence type="predicted"/>
<dbReference type="Gene3D" id="1.10.8.60">
    <property type="match status" value="1"/>
</dbReference>
<dbReference type="InterPro" id="IPR002078">
    <property type="entry name" value="Sigma_54_int"/>
</dbReference>
<dbReference type="PROSITE" id="PS50045">
    <property type="entry name" value="SIGMA54_INTERACT_4"/>
    <property type="match status" value="1"/>
</dbReference>
<evidence type="ECO:0000256" key="2">
    <source>
        <dbReference type="ARBA" id="ARBA00022840"/>
    </source>
</evidence>
<dbReference type="Pfam" id="PF25601">
    <property type="entry name" value="AAA_lid_14"/>
    <property type="match status" value="1"/>
</dbReference>
<organism evidence="8 9">
    <name type="scientific">Stenotrophomonas maltophilia</name>
    <name type="common">Pseudomonas maltophilia</name>
    <name type="synonym">Xanthomonas maltophilia</name>
    <dbReference type="NCBI Taxonomy" id="40324"/>
    <lineage>
        <taxon>Bacteria</taxon>
        <taxon>Pseudomonadati</taxon>
        <taxon>Pseudomonadota</taxon>
        <taxon>Gammaproteobacteria</taxon>
        <taxon>Lysobacterales</taxon>
        <taxon>Lysobacteraceae</taxon>
        <taxon>Stenotrophomonas</taxon>
        <taxon>Stenotrophomonas maltophilia group</taxon>
    </lineage>
</organism>
<dbReference type="CDD" id="cd00009">
    <property type="entry name" value="AAA"/>
    <property type="match status" value="1"/>
</dbReference>
<gene>
    <name evidence="8" type="ORF">D7Y33_02990</name>
</gene>
<dbReference type="InterPro" id="IPR058031">
    <property type="entry name" value="AAA_lid_NorR"/>
</dbReference>
<dbReference type="InterPro" id="IPR025943">
    <property type="entry name" value="Sigma_54_int_dom_ATP-bd_2"/>
</dbReference>
<accession>A0AAW3RZ04</accession>
<dbReference type="Gene3D" id="3.40.50.300">
    <property type="entry name" value="P-loop containing nucleotide triphosphate hydrolases"/>
    <property type="match status" value="1"/>
</dbReference>
<evidence type="ECO:0000256" key="4">
    <source>
        <dbReference type="ARBA" id="ARBA00023125"/>
    </source>
</evidence>
<reference evidence="8" key="2">
    <citation type="journal article" date="2020" name="Front. Microbiol.">
        <title>Genetic Variants of the DSF Quorum Sensing System in Stenotrophomonas maltophilia Influence Virulence and Resistance Phenotypes Among Genotypically Diverse Clinical Isolates.</title>
        <authorList>
            <person name="Yero D."/>
            <person name="Huedo P."/>
            <person name="Conchillo-Sole O."/>
            <person name="Martinez-Servat S."/>
            <person name="Mamat U."/>
            <person name="Coves X."/>
            <person name="Llanas F."/>
            <person name="Roca I."/>
            <person name="Vila J."/>
            <person name="Schaible U.E."/>
            <person name="Daura X."/>
            <person name="Gibert I."/>
        </authorList>
    </citation>
    <scope>NUCLEOTIDE SEQUENCE</scope>
    <source>
        <strain evidence="8">OG156</strain>
    </source>
</reference>
<keyword evidence="4" id="KW-0238">DNA-binding</keyword>
<evidence type="ECO:0000256" key="6">
    <source>
        <dbReference type="SAM" id="MobiDB-lite"/>
    </source>
</evidence>
<feature type="region of interest" description="Disordered" evidence="6">
    <location>
        <begin position="1"/>
        <end position="27"/>
    </location>
</feature>
<dbReference type="Pfam" id="PF00158">
    <property type="entry name" value="Sigma54_activat"/>
    <property type="match status" value="1"/>
</dbReference>
<dbReference type="SUPFAM" id="SSF52540">
    <property type="entry name" value="P-loop containing nucleoside triphosphate hydrolases"/>
    <property type="match status" value="1"/>
</dbReference>
<feature type="domain" description="Sigma-54 factor interaction" evidence="7">
    <location>
        <begin position="226"/>
        <end position="450"/>
    </location>
</feature>
<dbReference type="GO" id="GO:0005524">
    <property type="term" value="F:ATP binding"/>
    <property type="evidence" value="ECO:0007669"/>
    <property type="project" value="UniProtKB-KW"/>
</dbReference>
<keyword evidence="2" id="KW-0067">ATP-binding</keyword>
<dbReference type="PROSITE" id="PS00688">
    <property type="entry name" value="SIGMA54_INTERACT_3"/>
    <property type="match status" value="1"/>
</dbReference>
<dbReference type="PROSITE" id="PS00676">
    <property type="entry name" value="SIGMA54_INTERACT_2"/>
    <property type="match status" value="1"/>
</dbReference>
<keyword evidence="1" id="KW-0547">Nucleotide-binding</keyword>
<evidence type="ECO:0000256" key="5">
    <source>
        <dbReference type="ARBA" id="ARBA00023163"/>
    </source>
</evidence>
<dbReference type="PANTHER" id="PTHR32071">
    <property type="entry name" value="TRANSCRIPTIONAL REGULATORY PROTEIN"/>
    <property type="match status" value="1"/>
</dbReference>
<sequence length="588" mass="62853">MRLDEGVHTNRANSTEPAMARVRASPDRPWPGLAGRLTCRLTCPACPSAVRADIRYDPATATEWGQGPVSRRTADREATLSAPIEALAAQATATLGLTVLWHPRRRRIGEQAALLLERGAAELNRNAPAFFAAASDVGEALEHQGVSRQSLCFRAGDDGSVLLSAPASTMRVEIDGVPISEDMRGTPIAFDTTRLRRGVVLRLGGSVLLCLGYIGIGSAGQGGSALVGVSPAMTRVRAAIAQVAATDMPTLILGETGTGKELVAQAIHAASARSHRMLVSVNMAALNESLAAADLFGANKGAYTGAQVAREGYFAEANGGTLFLDEIGDTPAAVQPMLLRALETGEYRPLGSARNERADVRLIAATDRDLSTPGFNQPLLRRLEAFVIAMPPLRERRQDIGVLIVQLLQRWQGSDAAPVELPGSVVQALCLYDWPGNVRQLAHVLRRLSLAAQVQEWPDMQALLPAPVPAPVSLSAPAMDAGQVAAVAPAVRYRSPSRVGEDDVIAALEAHQWCVRKAAEHLCVSRASFYVLLDASPSIRRADDIPLDEISRAVAQAPDDPGHWASQLRTPRESLRRRVRQLGLAKRL</sequence>